<sequence>MEGCFLMIHFILDSTSGISKDILDKYPQIHKLPLYMFVDGEYRDESEFTIDDVIEYSEREKKAIQTSQPSTGDYMKLFESIPQDDEIIIIALTVAVSGTYNGAVLAARQSGRKKIAVINSRSTAIGMIHLLRDGLEMVEQGLPFEKVVEGLQDGASRIRTTFTMESIEYLRRGGRVGKAAGLIGSILKIRPVIYLTDEDEVDALAKVRTQKKGIEAVVNYLHEQSPCKRIGVVHIKNLDVANALRDRLSKEYPDIDITVSTGTPVLTCYLGPGLVGIIFEKAN</sequence>
<evidence type="ECO:0000256" key="1">
    <source>
        <dbReference type="ARBA" id="ARBA00023121"/>
    </source>
</evidence>
<dbReference type="Proteomes" id="UP000003503">
    <property type="component" value="Unassembled WGS sequence"/>
</dbReference>
<protein>
    <submittedName>
        <fullName evidence="2">DegV family protein</fullName>
    </submittedName>
</protein>
<dbReference type="EMBL" id="AFBB01000025">
    <property type="protein sequence ID" value="EGF12480.1"/>
    <property type="molecule type" value="Genomic_DNA"/>
</dbReference>
<dbReference type="InterPro" id="IPR050270">
    <property type="entry name" value="DegV_domain_contain"/>
</dbReference>
<proteinExistence type="predicted"/>
<dbReference type="InterPro" id="IPR003797">
    <property type="entry name" value="DegV"/>
</dbReference>
<dbReference type="HOGENOM" id="CLU_048251_0_1_9"/>
<dbReference type="NCBIfam" id="TIGR00762">
    <property type="entry name" value="DegV"/>
    <property type="match status" value="1"/>
</dbReference>
<dbReference type="STRING" id="888062.HMPREF9083_1227"/>
<dbReference type="InterPro" id="IPR043168">
    <property type="entry name" value="DegV_C"/>
</dbReference>
<accession>F2BYF9</accession>
<dbReference type="SUPFAM" id="SSF82549">
    <property type="entry name" value="DAK1/DegV-like"/>
    <property type="match status" value="1"/>
</dbReference>
<dbReference type="Gene3D" id="3.30.1180.10">
    <property type="match status" value="1"/>
</dbReference>
<keyword evidence="1" id="KW-0446">Lipid-binding</keyword>
<comment type="caution">
    <text evidence="2">The sequence shown here is derived from an EMBL/GenBank/DDBJ whole genome shotgun (WGS) entry which is preliminary data.</text>
</comment>
<dbReference type="PROSITE" id="PS51482">
    <property type="entry name" value="DEGV"/>
    <property type="match status" value="1"/>
</dbReference>
<dbReference type="PANTHER" id="PTHR33434">
    <property type="entry name" value="DEGV DOMAIN-CONTAINING PROTEIN DR_1986-RELATED"/>
    <property type="match status" value="1"/>
</dbReference>
<dbReference type="PANTHER" id="PTHR33434:SF2">
    <property type="entry name" value="FATTY ACID-BINDING PROTEIN TM_1468"/>
    <property type="match status" value="1"/>
</dbReference>
<evidence type="ECO:0000313" key="2">
    <source>
        <dbReference type="EMBL" id="EGF12480.1"/>
    </source>
</evidence>
<name>F2BYF9_9FIRM</name>
<dbReference type="AlphaFoldDB" id="F2BYF9"/>
<organism evidence="2 3">
    <name type="scientific">Dialister micraerophilus DSM 19965</name>
    <dbReference type="NCBI Taxonomy" id="888062"/>
    <lineage>
        <taxon>Bacteria</taxon>
        <taxon>Bacillati</taxon>
        <taxon>Bacillota</taxon>
        <taxon>Negativicutes</taxon>
        <taxon>Veillonellales</taxon>
        <taxon>Veillonellaceae</taxon>
        <taxon>Dialister</taxon>
    </lineage>
</organism>
<dbReference type="eggNOG" id="COG1307">
    <property type="taxonomic scope" value="Bacteria"/>
</dbReference>
<dbReference type="Pfam" id="PF02645">
    <property type="entry name" value="DegV"/>
    <property type="match status" value="1"/>
</dbReference>
<gene>
    <name evidence="2" type="ORF">HMPREF9083_1227</name>
</gene>
<dbReference type="GO" id="GO:0008289">
    <property type="term" value="F:lipid binding"/>
    <property type="evidence" value="ECO:0007669"/>
    <property type="project" value="UniProtKB-KW"/>
</dbReference>
<keyword evidence="3" id="KW-1185">Reference proteome</keyword>
<dbReference type="Gene3D" id="3.40.50.10170">
    <property type="match status" value="1"/>
</dbReference>
<reference evidence="2 3" key="1">
    <citation type="submission" date="2011-02" db="EMBL/GenBank/DDBJ databases">
        <authorList>
            <person name="Muzny D."/>
            <person name="Qin X."/>
            <person name="Deng J."/>
            <person name="Jiang H."/>
            <person name="Liu Y."/>
            <person name="Qu J."/>
            <person name="Song X.-Z."/>
            <person name="Zhang L."/>
            <person name="Thornton R."/>
            <person name="Coyle M."/>
            <person name="Francisco L."/>
            <person name="Jackson L."/>
            <person name="Javaid M."/>
            <person name="Korchina V."/>
            <person name="Kovar C."/>
            <person name="Mata R."/>
            <person name="Mathew T."/>
            <person name="Ngo R."/>
            <person name="Nguyen L."/>
            <person name="Nguyen N."/>
            <person name="Okwuonu G."/>
            <person name="Ongeri F."/>
            <person name="Pham C."/>
            <person name="Simmons D."/>
            <person name="Wilczek-Boney K."/>
            <person name="Hale W."/>
            <person name="Jakkamsetti A."/>
            <person name="Pham P."/>
            <person name="Ruth R."/>
            <person name="San Lucas F."/>
            <person name="Warren J."/>
            <person name="Zhang J."/>
            <person name="Zhao Z."/>
            <person name="Zhou C."/>
            <person name="Zhu D."/>
            <person name="Lee S."/>
            <person name="Bess C."/>
            <person name="Blankenburg K."/>
            <person name="Forbes L."/>
            <person name="Fu Q."/>
            <person name="Gubbala S."/>
            <person name="Hirani K."/>
            <person name="Jayaseelan J.C."/>
            <person name="Lara F."/>
            <person name="Munidasa M."/>
            <person name="Palculict T."/>
            <person name="Patil S."/>
            <person name="Pu L.-L."/>
            <person name="Saada N."/>
            <person name="Tang L."/>
            <person name="Weissenberger G."/>
            <person name="Zhu Y."/>
            <person name="Hemphill L."/>
            <person name="Shang Y."/>
            <person name="Youmans B."/>
            <person name="Ayvaz T."/>
            <person name="Ross M."/>
            <person name="Santibanez J."/>
            <person name="Aqrawi P."/>
            <person name="Gross S."/>
            <person name="Joshi V."/>
            <person name="Fowler G."/>
            <person name="Nazareth L."/>
            <person name="Reid J."/>
            <person name="Worley K."/>
            <person name="Petrosino J."/>
            <person name="Highlander S."/>
            <person name="Gibbs R."/>
        </authorList>
    </citation>
    <scope>NUCLEOTIDE SEQUENCE [LARGE SCALE GENOMIC DNA]</scope>
    <source>
        <strain evidence="2 3">DSM 19965</strain>
    </source>
</reference>
<evidence type="ECO:0000313" key="3">
    <source>
        <dbReference type="Proteomes" id="UP000003503"/>
    </source>
</evidence>